<keyword evidence="9" id="KW-1185">Reference proteome</keyword>
<dbReference type="InterPro" id="IPR014628">
    <property type="entry name" value="Man6P_isomerase_Firm_short"/>
</dbReference>
<dbReference type="InterPro" id="IPR046457">
    <property type="entry name" value="PMI_typeI_cat"/>
</dbReference>
<evidence type="ECO:0000259" key="6">
    <source>
        <dbReference type="Pfam" id="PF20511"/>
    </source>
</evidence>
<evidence type="ECO:0000313" key="9">
    <source>
        <dbReference type="Proteomes" id="UP000199708"/>
    </source>
</evidence>
<dbReference type="STRING" id="120956.SAMN05421791_1097"/>
<protein>
    <recommendedName>
        <fullName evidence="3">Mannose-6-phosphate isomerase</fullName>
        <ecNumber evidence="3">5.3.1.8</ecNumber>
    </recommendedName>
</protein>
<organism evidence="8 9">
    <name type="scientific">Facklamia miroungae</name>
    <dbReference type="NCBI Taxonomy" id="120956"/>
    <lineage>
        <taxon>Bacteria</taxon>
        <taxon>Bacillati</taxon>
        <taxon>Bacillota</taxon>
        <taxon>Bacilli</taxon>
        <taxon>Lactobacillales</taxon>
        <taxon>Aerococcaceae</taxon>
        <taxon>Facklamia</taxon>
    </lineage>
</organism>
<dbReference type="GO" id="GO:0008270">
    <property type="term" value="F:zinc ion binding"/>
    <property type="evidence" value="ECO:0007669"/>
    <property type="project" value="UniProtKB-UniRule"/>
</dbReference>
<evidence type="ECO:0000259" key="7">
    <source>
        <dbReference type="Pfam" id="PF21621"/>
    </source>
</evidence>
<dbReference type="PANTHER" id="PTHR42742:SF3">
    <property type="entry name" value="FRUCTOKINASE"/>
    <property type="match status" value="1"/>
</dbReference>
<dbReference type="InterPro" id="IPR011051">
    <property type="entry name" value="RmlC_Cupin_sf"/>
</dbReference>
<dbReference type="PRINTS" id="PR00714">
    <property type="entry name" value="MAN6PISMRASE"/>
</dbReference>
<dbReference type="GO" id="GO:0005975">
    <property type="term" value="P:carbohydrate metabolic process"/>
    <property type="evidence" value="ECO:0007669"/>
    <property type="project" value="UniProtKB-UniRule"/>
</dbReference>
<name>A0A1G7U9E1_9LACT</name>
<dbReference type="InterPro" id="IPR051804">
    <property type="entry name" value="Carb_Metab_Reg_Kinase/Isom"/>
</dbReference>
<feature type="binding site" evidence="4">
    <location>
        <position position="174"/>
    </location>
    <ligand>
        <name>Zn(2+)</name>
        <dbReference type="ChEBI" id="CHEBI:29105"/>
    </ligand>
</feature>
<dbReference type="GO" id="GO:0004476">
    <property type="term" value="F:mannose-6-phosphate isomerase activity"/>
    <property type="evidence" value="ECO:0007669"/>
    <property type="project" value="UniProtKB-UniRule"/>
</dbReference>
<evidence type="ECO:0000256" key="5">
    <source>
        <dbReference type="PIRSR" id="PIRSR036894-2"/>
    </source>
</evidence>
<dbReference type="Gene3D" id="2.60.120.10">
    <property type="entry name" value="Jelly Rolls"/>
    <property type="match status" value="2"/>
</dbReference>
<dbReference type="InterPro" id="IPR016305">
    <property type="entry name" value="Mannose-6-P_Isomerase"/>
</dbReference>
<feature type="domain" description="Phosphomannose isomerase type I catalytic" evidence="6">
    <location>
        <begin position="5"/>
        <end position="106"/>
    </location>
</feature>
<keyword evidence="1 3" id="KW-0479">Metal-binding</keyword>
<dbReference type="Proteomes" id="UP000199708">
    <property type="component" value="Unassembled WGS sequence"/>
</dbReference>
<comment type="cofactor">
    <cofactor evidence="4">
        <name>Zn(2+)</name>
        <dbReference type="ChEBI" id="CHEBI:29105"/>
    </cofactor>
    <text evidence="4">Binds 1 zinc ion per subunit.</text>
</comment>
<dbReference type="Pfam" id="PF21621">
    <property type="entry name" value="MPI_cupin_dom"/>
    <property type="match status" value="1"/>
</dbReference>
<dbReference type="GO" id="GO:0009298">
    <property type="term" value="P:GDP-mannose biosynthetic process"/>
    <property type="evidence" value="ECO:0007669"/>
    <property type="project" value="InterPro"/>
</dbReference>
<dbReference type="Pfam" id="PF20511">
    <property type="entry name" value="PMI_typeI_cat"/>
    <property type="match status" value="1"/>
</dbReference>
<feature type="active site" evidence="5">
    <location>
        <position position="194"/>
    </location>
</feature>
<keyword evidence="3 8" id="KW-0413">Isomerase</keyword>
<dbReference type="EMBL" id="FNCK01000009">
    <property type="protein sequence ID" value="SDG44222.1"/>
    <property type="molecule type" value="Genomic_DNA"/>
</dbReference>
<feature type="binding site" evidence="4">
    <location>
        <position position="116"/>
    </location>
    <ligand>
        <name>Zn(2+)</name>
        <dbReference type="ChEBI" id="CHEBI:29105"/>
    </ligand>
</feature>
<evidence type="ECO:0000256" key="2">
    <source>
        <dbReference type="ARBA" id="ARBA00022833"/>
    </source>
</evidence>
<evidence type="ECO:0000256" key="1">
    <source>
        <dbReference type="ARBA" id="ARBA00022723"/>
    </source>
</evidence>
<dbReference type="PANTHER" id="PTHR42742">
    <property type="entry name" value="TRANSCRIPTIONAL REPRESSOR MPRA"/>
    <property type="match status" value="1"/>
</dbReference>
<comment type="catalytic activity">
    <reaction evidence="3">
        <text>D-mannose 6-phosphate = D-fructose 6-phosphate</text>
        <dbReference type="Rhea" id="RHEA:12356"/>
        <dbReference type="ChEBI" id="CHEBI:58735"/>
        <dbReference type="ChEBI" id="CHEBI:61527"/>
        <dbReference type="EC" id="5.3.1.8"/>
    </reaction>
</comment>
<dbReference type="RefSeq" id="WP_090290253.1">
    <property type="nucleotide sequence ID" value="NZ_FNCK01000009.1"/>
</dbReference>
<feature type="domain" description="Mannose-6-phosphate isomerase cupin" evidence="7">
    <location>
        <begin position="245"/>
        <end position="316"/>
    </location>
</feature>
<evidence type="ECO:0000256" key="4">
    <source>
        <dbReference type="PIRSR" id="PIRSR036894-1"/>
    </source>
</evidence>
<reference evidence="8 9" key="1">
    <citation type="submission" date="2016-10" db="EMBL/GenBank/DDBJ databases">
        <authorList>
            <person name="de Groot N.N."/>
        </authorList>
    </citation>
    <scope>NUCLEOTIDE SEQUENCE [LARGE SCALE GENOMIC DNA]</scope>
    <source>
        <strain evidence="8 9">ATCC BAA-466</strain>
    </source>
</reference>
<dbReference type="PIRSF" id="PIRSF036894">
    <property type="entry name" value="PMI_Firm_short"/>
    <property type="match status" value="1"/>
</dbReference>
<evidence type="ECO:0000313" key="8">
    <source>
        <dbReference type="EMBL" id="SDG44222.1"/>
    </source>
</evidence>
<proteinExistence type="inferred from homology"/>
<dbReference type="InterPro" id="IPR049071">
    <property type="entry name" value="MPI_cupin_dom"/>
</dbReference>
<feature type="binding site" evidence="4">
    <location>
        <position position="99"/>
    </location>
    <ligand>
        <name>Zn(2+)</name>
        <dbReference type="ChEBI" id="CHEBI:29105"/>
    </ligand>
</feature>
<accession>A0A1G7U9E1</accession>
<evidence type="ECO:0000256" key="3">
    <source>
        <dbReference type="PIRNR" id="PIRNR036894"/>
    </source>
</evidence>
<dbReference type="AlphaFoldDB" id="A0A1G7U9E1"/>
<comment type="similarity">
    <text evidence="3">Belongs to the mannose-6-phosphate isomerase type 1 family.</text>
</comment>
<sequence length="320" mass="35673">MTINQLRPSYKDYLWGGQKLKENYGKKTDLNPLAESWEVSTHPDGPSYILGGPHDGLTLKAYLEEKNQAPLGTKGQTFDRFPVLVKFIDALGELSIQVHPNDEYGFKHENEYGKTEMWYILEAEPGAKVYYGTKEPISKEAFKQSIEDQTVLDKLNHVAVKKGDVIFVEAGTIHAIGKGIVLCEVQQNSNTTYRVYDYHRKDAEGNLRDLHIDKALDVATLTPLNTDFEPAEVAKTYENHTKQLLASSSYFNVQKVEVGGSFTQSISKESFKSITVIEGSITFEDNNHSLTLNKGESAFIDAGSQHIKTDGPGTYLSVSV</sequence>
<gene>
    <name evidence="8" type="ORF">SAMN05421791_1097</name>
</gene>
<dbReference type="InterPro" id="IPR014710">
    <property type="entry name" value="RmlC-like_jellyroll"/>
</dbReference>
<dbReference type="EC" id="5.3.1.8" evidence="3"/>
<dbReference type="OrthoDB" id="9808275at2"/>
<dbReference type="CDD" id="cd07010">
    <property type="entry name" value="cupin_PMI_type_I_N_bac"/>
    <property type="match status" value="1"/>
</dbReference>
<keyword evidence="2 3" id="KW-0862">Zinc</keyword>
<dbReference type="SUPFAM" id="SSF51182">
    <property type="entry name" value="RmlC-like cupins"/>
    <property type="match status" value="1"/>
</dbReference>